<evidence type="ECO:0000313" key="2">
    <source>
        <dbReference type="EMBL" id="SUG29848.1"/>
    </source>
</evidence>
<keyword evidence="1" id="KW-0812">Transmembrane</keyword>
<dbReference type="EC" id="2.7.8.5" evidence="2"/>
<dbReference type="InterPro" id="IPR000462">
    <property type="entry name" value="CDP-OH_P_trans"/>
</dbReference>
<keyword evidence="2" id="KW-0808">Transferase</keyword>
<dbReference type="EMBL" id="UGXC01000002">
    <property type="protein sequence ID" value="SUG29848.1"/>
    <property type="molecule type" value="Genomic_DNA"/>
</dbReference>
<feature type="transmembrane region" description="Helical" evidence="1">
    <location>
        <begin position="58"/>
        <end position="79"/>
    </location>
</feature>
<accession>A0A379SLB9</accession>
<organism evidence="2 3">
    <name type="scientific">Salmonella enterica subsp. arizonae</name>
    <dbReference type="NCBI Taxonomy" id="59203"/>
    <lineage>
        <taxon>Bacteria</taxon>
        <taxon>Pseudomonadati</taxon>
        <taxon>Pseudomonadota</taxon>
        <taxon>Gammaproteobacteria</taxon>
        <taxon>Enterobacterales</taxon>
        <taxon>Enterobacteriaceae</taxon>
        <taxon>Salmonella</taxon>
    </lineage>
</organism>
<dbReference type="Proteomes" id="UP000255443">
    <property type="component" value="Unassembled WGS sequence"/>
</dbReference>
<evidence type="ECO:0000256" key="1">
    <source>
        <dbReference type="SAM" id="Phobius"/>
    </source>
</evidence>
<dbReference type="GO" id="GO:0016020">
    <property type="term" value="C:membrane"/>
    <property type="evidence" value="ECO:0007669"/>
    <property type="project" value="InterPro"/>
</dbReference>
<dbReference type="Pfam" id="PF01066">
    <property type="entry name" value="CDP-OH_P_transf"/>
    <property type="match status" value="1"/>
</dbReference>
<keyword evidence="1" id="KW-0472">Membrane</keyword>
<dbReference type="AlphaFoldDB" id="A0A379SLB9"/>
<dbReference type="GO" id="GO:0008654">
    <property type="term" value="P:phospholipid biosynthetic process"/>
    <property type="evidence" value="ECO:0007669"/>
    <property type="project" value="InterPro"/>
</dbReference>
<sequence>MTLPAATMIAREIIISALREWMAELGKRSSVAVSWIGKVKTTAQMVALAWLLWRPNLWVEYAGIALFFVAAVLTLWSMLQYLSAARGDLLDQ</sequence>
<reference evidence="2 3" key="1">
    <citation type="submission" date="2018-06" db="EMBL/GenBank/DDBJ databases">
        <authorList>
            <consortium name="Pathogen Informatics"/>
            <person name="Doyle S."/>
        </authorList>
    </citation>
    <scope>NUCLEOTIDE SEQUENCE [LARGE SCALE GENOMIC DNA]</scope>
    <source>
        <strain evidence="2 3">NCTC7303</strain>
    </source>
</reference>
<dbReference type="InterPro" id="IPR043130">
    <property type="entry name" value="CDP-OH_PTrfase_TM_dom"/>
</dbReference>
<gene>
    <name evidence="2" type="primary">pgsA_1</name>
    <name evidence="2" type="ORF">NCTC7303_02035</name>
</gene>
<dbReference type="Gene3D" id="1.20.120.1760">
    <property type="match status" value="1"/>
</dbReference>
<name>A0A379SLB9_SALER</name>
<dbReference type="GO" id="GO:0008444">
    <property type="term" value="F:CDP-diacylglycerol-glycerol-3-phosphate 3-phosphatidyltransferase activity"/>
    <property type="evidence" value="ECO:0007669"/>
    <property type="project" value="UniProtKB-EC"/>
</dbReference>
<proteinExistence type="predicted"/>
<protein>
    <submittedName>
        <fullName evidence="2">Phosphotidylglycerophosphate synthetase</fullName>
        <ecNumber evidence="2">2.7.8.5</ecNumber>
    </submittedName>
</protein>
<evidence type="ECO:0000313" key="3">
    <source>
        <dbReference type="Proteomes" id="UP000255443"/>
    </source>
</evidence>
<keyword evidence="1" id="KW-1133">Transmembrane helix</keyword>